<feature type="transmembrane region" description="Helical" evidence="10">
    <location>
        <begin position="183"/>
        <end position="200"/>
    </location>
</feature>
<evidence type="ECO:0000256" key="8">
    <source>
        <dbReference type="PROSITE-ProRule" id="PRU00042"/>
    </source>
</evidence>
<comment type="caution">
    <text evidence="12">The sequence shown here is derived from an EMBL/GenBank/DDBJ whole genome shotgun (WGS) entry which is preliminary data.</text>
</comment>
<evidence type="ECO:0000256" key="1">
    <source>
        <dbReference type="ARBA" id="ARBA00004123"/>
    </source>
</evidence>
<comment type="subcellular location">
    <subcellularLocation>
        <location evidence="1">Nucleus</location>
    </subcellularLocation>
</comment>
<protein>
    <recommendedName>
        <fullName evidence="11">C2H2-type domain-containing protein</fullName>
    </recommendedName>
</protein>
<dbReference type="GO" id="GO:0003700">
    <property type="term" value="F:DNA-binding transcription factor activity"/>
    <property type="evidence" value="ECO:0007669"/>
    <property type="project" value="InterPro"/>
</dbReference>
<dbReference type="FunFam" id="3.30.160.60:FF:002425">
    <property type="entry name" value="Zinc finger protein STAMENLESS 1"/>
    <property type="match status" value="1"/>
</dbReference>
<feature type="compositionally biased region" description="Pro residues" evidence="9">
    <location>
        <begin position="583"/>
        <end position="592"/>
    </location>
</feature>
<dbReference type="AlphaFoldDB" id="A0A9D4WIL6"/>
<feature type="compositionally biased region" description="Low complexity" evidence="9">
    <location>
        <begin position="572"/>
        <end position="582"/>
    </location>
</feature>
<dbReference type="InterPro" id="IPR013087">
    <property type="entry name" value="Znf_C2H2_type"/>
</dbReference>
<feature type="transmembrane region" description="Helical" evidence="10">
    <location>
        <begin position="399"/>
        <end position="416"/>
    </location>
</feature>
<evidence type="ECO:0000256" key="2">
    <source>
        <dbReference type="ARBA" id="ARBA00022473"/>
    </source>
</evidence>
<evidence type="ECO:0000256" key="7">
    <source>
        <dbReference type="ARBA" id="ARBA00023242"/>
    </source>
</evidence>
<dbReference type="GO" id="GO:0008270">
    <property type="term" value="F:zinc ion binding"/>
    <property type="evidence" value="ECO:0007669"/>
    <property type="project" value="UniProtKB-KW"/>
</dbReference>
<keyword evidence="5" id="KW-0221">Differentiation</keyword>
<keyword evidence="4 8" id="KW-0863">Zinc-finger</keyword>
<keyword evidence="7" id="KW-0539">Nucleus</keyword>
<keyword evidence="2" id="KW-0217">Developmental protein</keyword>
<accession>A0A9D4WIL6</accession>
<dbReference type="EMBL" id="JAMSHJ010000006">
    <property type="protein sequence ID" value="KAI5401485.1"/>
    <property type="molecule type" value="Genomic_DNA"/>
</dbReference>
<sequence length="715" mass="79514">MQGRCYAMPCYWFHDRGVLDMAKVVGTGFDGCSAWFSRVAKGFVVNGFEMQNKGSGSFLFWTGFGSKRPGVVLAADRFLKCLSLDRVNEMPRPSYVWFMVSLASGEGFLLGLLLLLYVFLITGKKKGCFNLLSYVGKPNLVHWSWIEEVGVQDGSWYFDCQAKLDYAAAVFHDRCEKKNGQGFSGWMPLLLLLVTGLWLLQLNFKRTEKCTMPAGQYKARCYAMPCYWFHDRGVLDMAKVVGTGFDGCSAWFSRVAKGFVVNGFEMQNKGSGSFLFWTGFGSKRPRVVLAADRFLKCLSLDRVNEMPRPSYVWFMVSLASGEGFLLGLLLLLYVFLITGKKKGCFNLLSYVGKPNLVHWSWIEEVGVQDGSWYFDCQAKLDYAAAVFHDRCEKKNGQGFSGWMPLLLLLVTGLWLLQLNFKRTEKCTMPAGQYKARRPQGNPLDLNNLPDEYSRDHGKQLLEDTDPPGCRKKKNGGKEGKEECGKVYECRFCSLKFCKSQALGGHMNRHRQERETETLNHARQLVFRNDHNIAPQPPSHLVGCCPPPIATGGYIPANTMGVDPTMPPRFPRYFSGSSSSSHIPAPPPQPPQPFLYSSPSRPVSFPAHLIPHHPMNEYHVGHVMSNSHGHSHQQQYGGHGQHNFGGGESNYTCIGAPVGQGFSGGVGGGGGGGKDHHQEEAGGGGALNWGRSYSGTQQQHRLDSHSAAINRFQDGF</sequence>
<proteinExistence type="predicted"/>
<feature type="transmembrane region" description="Helical" evidence="10">
    <location>
        <begin position="311"/>
        <end position="336"/>
    </location>
</feature>
<dbReference type="GO" id="GO:0048653">
    <property type="term" value="P:anther development"/>
    <property type="evidence" value="ECO:0007669"/>
    <property type="project" value="UniProtKB-ARBA"/>
</dbReference>
<keyword evidence="10" id="KW-0812">Transmembrane</keyword>
<feature type="region of interest" description="Disordered" evidence="9">
    <location>
        <begin position="572"/>
        <end position="593"/>
    </location>
</feature>
<name>A0A9D4WIL6_PEA</name>
<evidence type="ECO:0000313" key="12">
    <source>
        <dbReference type="EMBL" id="KAI5401485.1"/>
    </source>
</evidence>
<evidence type="ECO:0000256" key="4">
    <source>
        <dbReference type="ARBA" id="ARBA00022771"/>
    </source>
</evidence>
<dbReference type="PANTHER" id="PTHR45730:SF32">
    <property type="entry name" value="ZINC FINGER PROTEIN JAGGED"/>
    <property type="match status" value="1"/>
</dbReference>
<evidence type="ECO:0000256" key="5">
    <source>
        <dbReference type="ARBA" id="ARBA00022782"/>
    </source>
</evidence>
<feature type="transmembrane region" description="Helical" evidence="10">
    <location>
        <begin position="95"/>
        <end position="120"/>
    </location>
</feature>
<keyword evidence="10" id="KW-1133">Transmembrane helix</keyword>
<dbReference type="PANTHER" id="PTHR45730">
    <property type="entry name" value="ZINC FINGER PROTEIN JAGGED"/>
    <property type="match status" value="1"/>
</dbReference>
<evidence type="ECO:0000313" key="13">
    <source>
        <dbReference type="Proteomes" id="UP001058974"/>
    </source>
</evidence>
<evidence type="ECO:0000256" key="10">
    <source>
        <dbReference type="SAM" id="Phobius"/>
    </source>
</evidence>
<dbReference type="GO" id="GO:0048440">
    <property type="term" value="P:carpel development"/>
    <property type="evidence" value="ECO:0007669"/>
    <property type="project" value="UniProtKB-ARBA"/>
</dbReference>
<evidence type="ECO:0000256" key="6">
    <source>
        <dbReference type="ARBA" id="ARBA00022833"/>
    </source>
</evidence>
<keyword evidence="6" id="KW-0862">Zinc</keyword>
<keyword evidence="13" id="KW-1185">Reference proteome</keyword>
<feature type="region of interest" description="Disordered" evidence="9">
    <location>
        <begin position="457"/>
        <end position="480"/>
    </location>
</feature>
<dbReference type="Gramene" id="Psat06G0609000-T1">
    <property type="protein sequence ID" value="KAI5401485.1"/>
    <property type="gene ID" value="KIW84_066090"/>
</dbReference>
<feature type="region of interest" description="Disordered" evidence="9">
    <location>
        <begin position="663"/>
        <end position="703"/>
    </location>
</feature>
<dbReference type="InterPro" id="IPR045320">
    <property type="entry name" value="JAGGED/SL1-like"/>
</dbReference>
<gene>
    <name evidence="12" type="ORF">KIW84_066090</name>
</gene>
<evidence type="ECO:0000259" key="11">
    <source>
        <dbReference type="PROSITE" id="PS50157"/>
    </source>
</evidence>
<feature type="domain" description="C2H2-type" evidence="11">
    <location>
        <begin position="487"/>
        <end position="514"/>
    </location>
</feature>
<dbReference type="Proteomes" id="UP001058974">
    <property type="component" value="Chromosome 6"/>
</dbReference>
<dbReference type="Gene3D" id="3.30.160.60">
    <property type="entry name" value="Classic Zinc Finger"/>
    <property type="match status" value="1"/>
</dbReference>
<keyword evidence="10" id="KW-0472">Membrane</keyword>
<evidence type="ECO:0000256" key="9">
    <source>
        <dbReference type="SAM" id="MobiDB-lite"/>
    </source>
</evidence>
<evidence type="ECO:0000256" key="3">
    <source>
        <dbReference type="ARBA" id="ARBA00022723"/>
    </source>
</evidence>
<dbReference type="PROSITE" id="PS00028">
    <property type="entry name" value="ZINC_FINGER_C2H2_1"/>
    <property type="match status" value="1"/>
</dbReference>
<dbReference type="PROSITE" id="PS50157">
    <property type="entry name" value="ZINC_FINGER_C2H2_2"/>
    <property type="match status" value="1"/>
</dbReference>
<reference evidence="12 13" key="1">
    <citation type="journal article" date="2022" name="Nat. Genet.">
        <title>Improved pea reference genome and pan-genome highlight genomic features and evolutionary characteristics.</title>
        <authorList>
            <person name="Yang T."/>
            <person name="Liu R."/>
            <person name="Luo Y."/>
            <person name="Hu S."/>
            <person name="Wang D."/>
            <person name="Wang C."/>
            <person name="Pandey M.K."/>
            <person name="Ge S."/>
            <person name="Xu Q."/>
            <person name="Li N."/>
            <person name="Li G."/>
            <person name="Huang Y."/>
            <person name="Saxena R.K."/>
            <person name="Ji Y."/>
            <person name="Li M."/>
            <person name="Yan X."/>
            <person name="He Y."/>
            <person name="Liu Y."/>
            <person name="Wang X."/>
            <person name="Xiang C."/>
            <person name="Varshney R.K."/>
            <person name="Ding H."/>
            <person name="Gao S."/>
            <person name="Zong X."/>
        </authorList>
    </citation>
    <scope>NUCLEOTIDE SEQUENCE [LARGE SCALE GENOMIC DNA]</scope>
    <source>
        <strain evidence="12 13">cv. Zhongwan 6</strain>
    </source>
</reference>
<dbReference type="GO" id="GO:0005634">
    <property type="term" value="C:nucleus"/>
    <property type="evidence" value="ECO:0007669"/>
    <property type="project" value="UniProtKB-SubCell"/>
</dbReference>
<keyword evidence="3" id="KW-0479">Metal-binding</keyword>
<dbReference type="GO" id="GO:0030154">
    <property type="term" value="P:cell differentiation"/>
    <property type="evidence" value="ECO:0007669"/>
    <property type="project" value="UniProtKB-KW"/>
</dbReference>
<organism evidence="12 13">
    <name type="scientific">Pisum sativum</name>
    <name type="common">Garden pea</name>
    <name type="synonym">Lathyrus oleraceus</name>
    <dbReference type="NCBI Taxonomy" id="3888"/>
    <lineage>
        <taxon>Eukaryota</taxon>
        <taxon>Viridiplantae</taxon>
        <taxon>Streptophyta</taxon>
        <taxon>Embryophyta</taxon>
        <taxon>Tracheophyta</taxon>
        <taxon>Spermatophyta</taxon>
        <taxon>Magnoliopsida</taxon>
        <taxon>eudicotyledons</taxon>
        <taxon>Gunneridae</taxon>
        <taxon>Pentapetalae</taxon>
        <taxon>rosids</taxon>
        <taxon>fabids</taxon>
        <taxon>Fabales</taxon>
        <taxon>Fabaceae</taxon>
        <taxon>Papilionoideae</taxon>
        <taxon>50 kb inversion clade</taxon>
        <taxon>NPAAA clade</taxon>
        <taxon>Hologalegina</taxon>
        <taxon>IRL clade</taxon>
        <taxon>Fabeae</taxon>
        <taxon>Lathyrus</taxon>
    </lineage>
</organism>